<evidence type="ECO:0000256" key="4">
    <source>
        <dbReference type="ARBA" id="ARBA00022692"/>
    </source>
</evidence>
<reference evidence="11" key="2">
    <citation type="journal article" date="2017" name="J. Anim. Genet.">
        <title>Multiple reference genome sequences of hot pepper reveal the massive evolution of plant disease resistance genes by retroduplication.</title>
        <authorList>
            <person name="Kim S."/>
            <person name="Park J."/>
            <person name="Yeom S.-I."/>
            <person name="Kim Y.-M."/>
            <person name="Seo E."/>
            <person name="Kim K.-T."/>
            <person name="Kim M.-S."/>
            <person name="Lee J.M."/>
            <person name="Cheong K."/>
            <person name="Shin H.-S."/>
            <person name="Kim S.-B."/>
            <person name="Han K."/>
            <person name="Lee J."/>
            <person name="Park M."/>
            <person name="Lee H.-A."/>
            <person name="Lee H.-Y."/>
            <person name="Lee Y."/>
            <person name="Oh S."/>
            <person name="Lee J.H."/>
            <person name="Choi E."/>
            <person name="Choi E."/>
            <person name="Lee S.E."/>
            <person name="Jeon J."/>
            <person name="Kim H."/>
            <person name="Choi G."/>
            <person name="Song H."/>
            <person name="Lee J."/>
            <person name="Lee S.-C."/>
            <person name="Kwon J.-K."/>
            <person name="Lee H.-Y."/>
            <person name="Koo N."/>
            <person name="Hong Y."/>
            <person name="Kim R.W."/>
            <person name="Kang W.-H."/>
            <person name="Huh J.H."/>
            <person name="Kang B.-C."/>
            <person name="Yang T.-J."/>
            <person name="Lee Y.-H."/>
            <person name="Bennetzen J.L."/>
            <person name="Choi D."/>
        </authorList>
    </citation>
    <scope>NUCLEOTIDE SEQUENCE [LARGE SCALE GENOMIC DNA]</scope>
    <source>
        <strain evidence="11">cv. PBC81</strain>
    </source>
</reference>
<reference evidence="10 11" key="1">
    <citation type="journal article" date="2017" name="Genome Biol.">
        <title>New reference genome sequences of hot pepper reveal the massive evolution of plant disease-resistance genes by retroduplication.</title>
        <authorList>
            <person name="Kim S."/>
            <person name="Park J."/>
            <person name="Yeom S.I."/>
            <person name="Kim Y.M."/>
            <person name="Seo E."/>
            <person name="Kim K.T."/>
            <person name="Kim M.S."/>
            <person name="Lee J.M."/>
            <person name="Cheong K."/>
            <person name="Shin H.S."/>
            <person name="Kim S.B."/>
            <person name="Han K."/>
            <person name="Lee J."/>
            <person name="Park M."/>
            <person name="Lee H.A."/>
            <person name="Lee H.Y."/>
            <person name="Lee Y."/>
            <person name="Oh S."/>
            <person name="Lee J.H."/>
            <person name="Choi E."/>
            <person name="Choi E."/>
            <person name="Lee S.E."/>
            <person name="Jeon J."/>
            <person name="Kim H."/>
            <person name="Choi G."/>
            <person name="Song H."/>
            <person name="Lee J."/>
            <person name="Lee S.C."/>
            <person name="Kwon J.K."/>
            <person name="Lee H.Y."/>
            <person name="Koo N."/>
            <person name="Hong Y."/>
            <person name="Kim R.W."/>
            <person name="Kang W.H."/>
            <person name="Huh J.H."/>
            <person name="Kang B.C."/>
            <person name="Yang T.J."/>
            <person name="Lee Y.H."/>
            <person name="Bennetzen J.L."/>
            <person name="Choi D."/>
        </authorList>
    </citation>
    <scope>NUCLEOTIDE SEQUENCE [LARGE SCALE GENOMIC DNA]</scope>
    <source>
        <strain evidence="11">cv. PBC81</strain>
    </source>
</reference>
<keyword evidence="4 8" id="KW-0812">Transmembrane</keyword>
<dbReference type="InterPro" id="IPR004698">
    <property type="entry name" value="Zn/Fe_permease_fun/pln"/>
</dbReference>
<evidence type="ECO:0000256" key="1">
    <source>
        <dbReference type="ARBA" id="ARBA00004141"/>
    </source>
</evidence>
<keyword evidence="7 8" id="KW-0472">Membrane</keyword>
<feature type="transmembrane region" description="Helical" evidence="8">
    <location>
        <begin position="361"/>
        <end position="382"/>
    </location>
</feature>
<feature type="transmembrane region" description="Helical" evidence="8">
    <location>
        <begin position="119"/>
        <end position="138"/>
    </location>
</feature>
<evidence type="ECO:0000256" key="3">
    <source>
        <dbReference type="ARBA" id="ARBA00022448"/>
    </source>
</evidence>
<dbReference type="STRING" id="33114.A0A2G2V4T3"/>
<feature type="transmembrane region" description="Helical" evidence="8">
    <location>
        <begin position="325"/>
        <end position="349"/>
    </location>
</feature>
<dbReference type="OrthoDB" id="448280at2759"/>
<dbReference type="EMBL" id="MLFT02000280">
    <property type="protein sequence ID" value="PHT27992.1"/>
    <property type="molecule type" value="Genomic_DNA"/>
</dbReference>
<evidence type="ECO:0000256" key="9">
    <source>
        <dbReference type="SAM" id="MobiDB-lite"/>
    </source>
</evidence>
<keyword evidence="11" id="KW-1185">Reference proteome</keyword>
<evidence type="ECO:0000256" key="2">
    <source>
        <dbReference type="ARBA" id="ARBA00006939"/>
    </source>
</evidence>
<evidence type="ECO:0000256" key="8">
    <source>
        <dbReference type="RuleBase" id="RU362088"/>
    </source>
</evidence>
<keyword evidence="3 8" id="KW-0813">Transport</keyword>
<dbReference type="PANTHER" id="PTHR11040">
    <property type="entry name" value="ZINC/IRON TRANSPORTER"/>
    <property type="match status" value="1"/>
</dbReference>
<evidence type="ECO:0000256" key="5">
    <source>
        <dbReference type="ARBA" id="ARBA00022989"/>
    </source>
</evidence>
<organism evidence="10 11">
    <name type="scientific">Capsicum baccatum</name>
    <name type="common">Peruvian pepper</name>
    <dbReference type="NCBI Taxonomy" id="33114"/>
    <lineage>
        <taxon>Eukaryota</taxon>
        <taxon>Viridiplantae</taxon>
        <taxon>Streptophyta</taxon>
        <taxon>Embryophyta</taxon>
        <taxon>Tracheophyta</taxon>
        <taxon>Spermatophyta</taxon>
        <taxon>Magnoliopsida</taxon>
        <taxon>eudicotyledons</taxon>
        <taxon>Gunneridae</taxon>
        <taxon>Pentapetalae</taxon>
        <taxon>asterids</taxon>
        <taxon>lamiids</taxon>
        <taxon>Solanales</taxon>
        <taxon>Solanaceae</taxon>
        <taxon>Solanoideae</taxon>
        <taxon>Capsiceae</taxon>
        <taxon>Capsicum</taxon>
    </lineage>
</organism>
<dbReference type="NCBIfam" id="TIGR00820">
    <property type="entry name" value="zip"/>
    <property type="match status" value="1"/>
</dbReference>
<dbReference type="GO" id="GO:0005385">
    <property type="term" value="F:zinc ion transmembrane transporter activity"/>
    <property type="evidence" value="ECO:0007669"/>
    <property type="project" value="InterPro"/>
</dbReference>
<dbReference type="GO" id="GO:0005886">
    <property type="term" value="C:plasma membrane"/>
    <property type="evidence" value="ECO:0007669"/>
    <property type="project" value="TreeGrafter"/>
</dbReference>
<dbReference type="InterPro" id="IPR003689">
    <property type="entry name" value="ZIP"/>
</dbReference>
<proteinExistence type="inferred from homology"/>
<comment type="caution">
    <text evidence="8">Lacks conserved residue(s) required for the propagation of feature annotation.</text>
</comment>
<accession>A0A2G2V4T3</accession>
<comment type="subcellular location">
    <subcellularLocation>
        <location evidence="1 8">Membrane</location>
        <topology evidence="1 8">Multi-pass membrane protein</topology>
    </subcellularLocation>
</comment>
<evidence type="ECO:0000256" key="7">
    <source>
        <dbReference type="ARBA" id="ARBA00023136"/>
    </source>
</evidence>
<feature type="region of interest" description="Disordered" evidence="9">
    <location>
        <begin position="189"/>
        <end position="215"/>
    </location>
</feature>
<feature type="transmembrane region" description="Helical" evidence="8">
    <location>
        <begin position="150"/>
        <end position="171"/>
    </location>
</feature>
<dbReference type="Pfam" id="PF02535">
    <property type="entry name" value="Zip"/>
    <property type="match status" value="1"/>
</dbReference>
<evidence type="ECO:0000256" key="6">
    <source>
        <dbReference type="ARBA" id="ARBA00023065"/>
    </source>
</evidence>
<evidence type="ECO:0000313" key="10">
    <source>
        <dbReference type="EMBL" id="PHT27992.1"/>
    </source>
</evidence>
<gene>
    <name evidence="10" type="ORF">CQW23_32411</name>
</gene>
<name>A0A2G2V4T3_CAPBA</name>
<dbReference type="AlphaFoldDB" id="A0A2G2V4T3"/>
<evidence type="ECO:0000313" key="11">
    <source>
        <dbReference type="Proteomes" id="UP000224567"/>
    </source>
</evidence>
<comment type="caution">
    <text evidence="10">The sequence shown here is derived from an EMBL/GenBank/DDBJ whole genome shotgun (WGS) entry which is preliminary data.</text>
</comment>
<keyword evidence="5 8" id="KW-1133">Transmembrane helix</keyword>
<dbReference type="Proteomes" id="UP000224567">
    <property type="component" value="Unassembled WGS sequence"/>
</dbReference>
<dbReference type="PANTHER" id="PTHR11040:SF71">
    <property type="entry name" value="ZIP METAL ION TRANSPORTER FAMILY PROTEIN"/>
    <property type="match status" value="1"/>
</dbReference>
<sequence>MALPIHLLSVVTLPKGILETIEKFLNRLFWSGLDSGGKHHWVSWDNLCYPFNEGGTNFRKISDICQSFSVEQWWYLRISNSLWNEFMKAKYMVGNHPVKANWQKVQYSSWKALRATGKAFAAGVILATGFIHILPDAFESLTSPCLSKEIWGSFPFAGFVAMMSTVFTLMLESLASGYHSRAGLRKAQPVNIGDDDDHEENDGRHGQGQGHDGPQIMLERSNSSSLIRHRLISQVLELGILVHSVIIGISLGTTENPKTIKPLIIALSFHQFFEGMGLGGCISQAKYKAKTITIMVLFFTLTTPTGIAIGMMITKGYNDQSSAALIVQGVLNSASAGILIYMALVDLLATDFMDPKLHTSFKLQVIVNVSLVLGACCMSLLAKWGGT</sequence>
<feature type="transmembrane region" description="Helical" evidence="8">
    <location>
        <begin position="294"/>
        <end position="313"/>
    </location>
</feature>
<comment type="similarity">
    <text evidence="2 8">Belongs to the ZIP transporter (TC 2.A.5) family.</text>
</comment>
<protein>
    <submittedName>
        <fullName evidence="10">Zinc transporter 5</fullName>
    </submittedName>
</protein>
<keyword evidence="6 8" id="KW-0406">Ion transport</keyword>